<accession>A0A9W9WT79</accession>
<dbReference type="AlphaFoldDB" id="A0A9W9WT79"/>
<reference evidence="1" key="1">
    <citation type="submission" date="2022-12" db="EMBL/GenBank/DDBJ databases">
        <authorList>
            <person name="Petersen C."/>
        </authorList>
    </citation>
    <scope>NUCLEOTIDE SEQUENCE</scope>
    <source>
        <strain evidence="1">IBT 17660</strain>
    </source>
</reference>
<evidence type="ECO:0000313" key="2">
    <source>
        <dbReference type="Proteomes" id="UP001147760"/>
    </source>
</evidence>
<keyword evidence="2" id="KW-1185">Reference proteome</keyword>
<dbReference type="Proteomes" id="UP001147760">
    <property type="component" value="Unassembled WGS sequence"/>
</dbReference>
<reference evidence="1" key="2">
    <citation type="journal article" date="2023" name="IMA Fungus">
        <title>Comparative genomic study of the Penicillium genus elucidates a diverse pangenome and 15 lateral gene transfer events.</title>
        <authorList>
            <person name="Petersen C."/>
            <person name="Sorensen T."/>
            <person name="Nielsen M.R."/>
            <person name="Sondergaard T.E."/>
            <person name="Sorensen J.L."/>
            <person name="Fitzpatrick D.A."/>
            <person name="Frisvad J.C."/>
            <person name="Nielsen K.L."/>
        </authorList>
    </citation>
    <scope>NUCLEOTIDE SEQUENCE</scope>
    <source>
        <strain evidence="1">IBT 17660</strain>
    </source>
</reference>
<protein>
    <submittedName>
        <fullName evidence="1">Uncharacterized protein</fullName>
    </submittedName>
</protein>
<name>A0A9W9WT79_9EURO</name>
<proteinExistence type="predicted"/>
<evidence type="ECO:0000313" key="1">
    <source>
        <dbReference type="EMBL" id="KAJ5472938.1"/>
    </source>
</evidence>
<gene>
    <name evidence="1" type="ORF">N7530_006939</name>
</gene>
<comment type="caution">
    <text evidence="1">The sequence shown here is derived from an EMBL/GenBank/DDBJ whole genome shotgun (WGS) entry which is preliminary data.</text>
</comment>
<dbReference type="EMBL" id="JAPWDO010000004">
    <property type="protein sequence ID" value="KAJ5472938.1"/>
    <property type="molecule type" value="Genomic_DNA"/>
</dbReference>
<organism evidence="1 2">
    <name type="scientific">Penicillium desertorum</name>
    <dbReference type="NCBI Taxonomy" id="1303715"/>
    <lineage>
        <taxon>Eukaryota</taxon>
        <taxon>Fungi</taxon>
        <taxon>Dikarya</taxon>
        <taxon>Ascomycota</taxon>
        <taxon>Pezizomycotina</taxon>
        <taxon>Eurotiomycetes</taxon>
        <taxon>Eurotiomycetidae</taxon>
        <taxon>Eurotiales</taxon>
        <taxon>Aspergillaceae</taxon>
        <taxon>Penicillium</taxon>
    </lineage>
</organism>
<sequence length="120" mass="13573">MTRSFASRDSSNPQIHCSLSVIYHCEHVHGLDGLTLLRNSLSRLRNSGLTQSCVDGNLLSSFQGNLSRLGNSWRTHSCLSGHLLGWDTLTVLEIGLSWLRNSWHTHDWHFRSGVQCVFVR</sequence>